<evidence type="ECO:0000256" key="10">
    <source>
        <dbReference type="ARBA" id="ARBA00023172"/>
    </source>
</evidence>
<reference evidence="12" key="1">
    <citation type="submission" date="2020-05" db="EMBL/GenBank/DDBJ databases">
        <authorList>
            <person name="Chiriac C."/>
            <person name="Salcher M."/>
            <person name="Ghai R."/>
            <person name="Kavagutti S V."/>
        </authorList>
    </citation>
    <scope>NUCLEOTIDE SEQUENCE</scope>
</reference>
<dbReference type="AlphaFoldDB" id="A0A6J6N605"/>
<dbReference type="GO" id="GO:0046872">
    <property type="term" value="F:metal ion binding"/>
    <property type="evidence" value="ECO:0007669"/>
    <property type="project" value="UniProtKB-KW"/>
</dbReference>
<keyword evidence="9" id="KW-0238">DNA-binding</keyword>
<protein>
    <submittedName>
        <fullName evidence="12">Unannotated protein</fullName>
    </submittedName>
</protein>
<organism evidence="12">
    <name type="scientific">freshwater metagenome</name>
    <dbReference type="NCBI Taxonomy" id="449393"/>
    <lineage>
        <taxon>unclassified sequences</taxon>
        <taxon>metagenomes</taxon>
        <taxon>ecological metagenomes</taxon>
    </lineage>
</organism>
<dbReference type="EMBL" id="CAEZXL010000030">
    <property type="protein sequence ID" value="CAB4681556.1"/>
    <property type="molecule type" value="Genomic_DNA"/>
</dbReference>
<comment type="similarity">
    <text evidence="1">Belongs to the RuvC family.</text>
</comment>
<dbReference type="Pfam" id="PF02075">
    <property type="entry name" value="RuvC"/>
    <property type="match status" value="1"/>
</dbReference>
<name>A0A6J6N605_9ZZZZ</name>
<keyword evidence="2" id="KW-0963">Cytoplasm</keyword>
<dbReference type="InterPro" id="IPR036397">
    <property type="entry name" value="RNaseH_sf"/>
</dbReference>
<dbReference type="InterPro" id="IPR002176">
    <property type="entry name" value="X-over_junc_endoDNase_RuvC"/>
</dbReference>
<dbReference type="NCBIfam" id="TIGR00228">
    <property type="entry name" value="ruvC"/>
    <property type="match status" value="1"/>
</dbReference>
<dbReference type="PANTHER" id="PTHR30194">
    <property type="entry name" value="CROSSOVER JUNCTION ENDODEOXYRIBONUCLEASE RUVC"/>
    <property type="match status" value="1"/>
</dbReference>
<dbReference type="GO" id="GO:0008821">
    <property type="term" value="F:crossover junction DNA endonuclease activity"/>
    <property type="evidence" value="ECO:0007669"/>
    <property type="project" value="InterPro"/>
</dbReference>
<dbReference type="GO" id="GO:0003677">
    <property type="term" value="F:DNA binding"/>
    <property type="evidence" value="ECO:0007669"/>
    <property type="project" value="UniProtKB-KW"/>
</dbReference>
<dbReference type="CDD" id="cd16962">
    <property type="entry name" value="RuvC"/>
    <property type="match status" value="1"/>
</dbReference>
<dbReference type="HAMAP" id="MF_00034">
    <property type="entry name" value="RuvC"/>
    <property type="match status" value="1"/>
</dbReference>
<dbReference type="FunFam" id="3.30.420.10:FF:000002">
    <property type="entry name" value="Crossover junction endodeoxyribonuclease RuvC"/>
    <property type="match status" value="1"/>
</dbReference>
<evidence type="ECO:0000313" key="12">
    <source>
        <dbReference type="EMBL" id="CAB4681556.1"/>
    </source>
</evidence>
<proteinExistence type="inferred from homology"/>
<dbReference type="GO" id="GO:0006281">
    <property type="term" value="P:DNA repair"/>
    <property type="evidence" value="ECO:0007669"/>
    <property type="project" value="UniProtKB-KW"/>
</dbReference>
<evidence type="ECO:0000256" key="4">
    <source>
        <dbReference type="ARBA" id="ARBA00022723"/>
    </source>
</evidence>
<gene>
    <name evidence="12" type="ORF">UFOPK2373_00288</name>
</gene>
<keyword evidence="6" id="KW-0227">DNA damage</keyword>
<keyword evidence="3" id="KW-0540">Nuclease</keyword>
<dbReference type="Gene3D" id="3.30.420.10">
    <property type="entry name" value="Ribonuclease H-like superfamily/Ribonuclease H"/>
    <property type="match status" value="1"/>
</dbReference>
<dbReference type="NCBIfam" id="NF000711">
    <property type="entry name" value="PRK00039.2-1"/>
    <property type="match status" value="1"/>
</dbReference>
<evidence type="ECO:0000256" key="6">
    <source>
        <dbReference type="ARBA" id="ARBA00022763"/>
    </source>
</evidence>
<dbReference type="PROSITE" id="PS01321">
    <property type="entry name" value="RUVC"/>
    <property type="match status" value="1"/>
</dbReference>
<sequence>MNQIVLGIDPGLTRCGYGLISKRSSRQVSFVDVGVIQSSSDLELTARIALIGTSVAKLLDETKPNQVAIERVFAQQNLHTVMGVAQISGVVVYLCHERNIPVTFYTPTEVKAAVTGSGRANKTQVTNMVMNILKLKTIPKPADAADALAIAITAAWRGGHEAIDSVSTKNETSAQQKWRTAIAASKKH</sequence>
<dbReference type="InterPro" id="IPR020563">
    <property type="entry name" value="X-over_junc_endoDNase_Mg_BS"/>
</dbReference>
<evidence type="ECO:0000256" key="1">
    <source>
        <dbReference type="ARBA" id="ARBA00009518"/>
    </source>
</evidence>
<evidence type="ECO:0000256" key="8">
    <source>
        <dbReference type="ARBA" id="ARBA00022842"/>
    </source>
</evidence>
<evidence type="ECO:0000256" key="2">
    <source>
        <dbReference type="ARBA" id="ARBA00022490"/>
    </source>
</evidence>
<evidence type="ECO:0000256" key="9">
    <source>
        <dbReference type="ARBA" id="ARBA00023125"/>
    </source>
</evidence>
<keyword evidence="5" id="KW-0255">Endonuclease</keyword>
<keyword evidence="4" id="KW-0479">Metal-binding</keyword>
<dbReference type="GO" id="GO:0006310">
    <property type="term" value="P:DNA recombination"/>
    <property type="evidence" value="ECO:0007669"/>
    <property type="project" value="UniProtKB-KW"/>
</dbReference>
<keyword evidence="11" id="KW-0234">DNA repair</keyword>
<keyword evidence="8" id="KW-0460">Magnesium</keyword>
<evidence type="ECO:0000256" key="7">
    <source>
        <dbReference type="ARBA" id="ARBA00022801"/>
    </source>
</evidence>
<evidence type="ECO:0000256" key="3">
    <source>
        <dbReference type="ARBA" id="ARBA00022722"/>
    </source>
</evidence>
<dbReference type="InterPro" id="IPR012337">
    <property type="entry name" value="RNaseH-like_sf"/>
</dbReference>
<keyword evidence="10" id="KW-0233">DNA recombination</keyword>
<dbReference type="PRINTS" id="PR00696">
    <property type="entry name" value="RSOLVASERUVC"/>
</dbReference>
<accession>A0A6J6N605</accession>
<dbReference type="SUPFAM" id="SSF53098">
    <property type="entry name" value="Ribonuclease H-like"/>
    <property type="match status" value="1"/>
</dbReference>
<keyword evidence="7" id="KW-0378">Hydrolase</keyword>
<evidence type="ECO:0000256" key="5">
    <source>
        <dbReference type="ARBA" id="ARBA00022759"/>
    </source>
</evidence>
<evidence type="ECO:0000256" key="11">
    <source>
        <dbReference type="ARBA" id="ARBA00023204"/>
    </source>
</evidence>
<dbReference type="PANTHER" id="PTHR30194:SF3">
    <property type="entry name" value="CROSSOVER JUNCTION ENDODEOXYRIBONUCLEASE RUVC"/>
    <property type="match status" value="1"/>
</dbReference>